<reference evidence="1 2" key="1">
    <citation type="journal article" date="2018" name="Front. Plant Sci.">
        <title>Red Clover (Trifolium pratense) and Zigzag Clover (T. medium) - A Picture of Genomic Similarities and Differences.</title>
        <authorList>
            <person name="Dluhosova J."/>
            <person name="Istvanek J."/>
            <person name="Nedelnik J."/>
            <person name="Repkova J."/>
        </authorList>
    </citation>
    <scope>NUCLEOTIDE SEQUENCE [LARGE SCALE GENOMIC DNA]</scope>
    <source>
        <strain evidence="2">cv. 10/8</strain>
        <tissue evidence="1">Leaf</tissue>
    </source>
</reference>
<feature type="non-terminal residue" evidence="1">
    <location>
        <position position="83"/>
    </location>
</feature>
<accession>A0A392PY05</accession>
<keyword evidence="2" id="KW-1185">Reference proteome</keyword>
<organism evidence="1 2">
    <name type="scientific">Trifolium medium</name>
    <dbReference type="NCBI Taxonomy" id="97028"/>
    <lineage>
        <taxon>Eukaryota</taxon>
        <taxon>Viridiplantae</taxon>
        <taxon>Streptophyta</taxon>
        <taxon>Embryophyta</taxon>
        <taxon>Tracheophyta</taxon>
        <taxon>Spermatophyta</taxon>
        <taxon>Magnoliopsida</taxon>
        <taxon>eudicotyledons</taxon>
        <taxon>Gunneridae</taxon>
        <taxon>Pentapetalae</taxon>
        <taxon>rosids</taxon>
        <taxon>fabids</taxon>
        <taxon>Fabales</taxon>
        <taxon>Fabaceae</taxon>
        <taxon>Papilionoideae</taxon>
        <taxon>50 kb inversion clade</taxon>
        <taxon>NPAAA clade</taxon>
        <taxon>Hologalegina</taxon>
        <taxon>IRL clade</taxon>
        <taxon>Trifolieae</taxon>
        <taxon>Trifolium</taxon>
    </lineage>
</organism>
<dbReference type="EMBL" id="LXQA010101440">
    <property type="protein sequence ID" value="MCI16567.1"/>
    <property type="molecule type" value="Genomic_DNA"/>
</dbReference>
<evidence type="ECO:0000313" key="1">
    <source>
        <dbReference type="EMBL" id="MCI16567.1"/>
    </source>
</evidence>
<name>A0A392PY05_9FABA</name>
<dbReference type="Proteomes" id="UP000265520">
    <property type="component" value="Unassembled WGS sequence"/>
</dbReference>
<evidence type="ECO:0000313" key="2">
    <source>
        <dbReference type="Proteomes" id="UP000265520"/>
    </source>
</evidence>
<protein>
    <submittedName>
        <fullName evidence="1">Uncharacterized protein</fullName>
    </submittedName>
</protein>
<proteinExistence type="predicted"/>
<sequence>MTLSEATILGWHLWALKWDANSSHKILYDLFKLSDKPFNQVMVEPLRVETMHLPVDRLEVRCVKDFFDLCHDFYWNVVMSSSM</sequence>
<dbReference type="AlphaFoldDB" id="A0A392PY05"/>
<comment type="caution">
    <text evidence="1">The sequence shown here is derived from an EMBL/GenBank/DDBJ whole genome shotgun (WGS) entry which is preliminary data.</text>
</comment>